<feature type="region of interest" description="Disordered" evidence="1">
    <location>
        <begin position="297"/>
        <end position="330"/>
    </location>
</feature>
<sequence>MDSFVAPEQGPEHESQSELVNLDSEGTSAQIQSLELHPVRPVRSPSPALHMHVQAGTAPVFARAGVSLGTGLLDTDPEAESEGWENEDPSHRFNPNGPFNFFPQIPKGTSNHPESVKRRKIVGKKCGLAAALFRLKESGRSRKRHRKDAIKRSKEYKDAAKNPELQRKMLAEADKTSARELAAKIAACTKVWNSLSPEVQMSYMTYAPQVQAGGIPTTVPTVTAPARRPLAVKTGATNAPPLTQVSANPVEHEGPIRVPVRLRTTSRGPELCLPADLRDVDPELVASAIAKAMPFAQSSVSKKRSASDAGLPEKTRLNSRSETSSPKKSRLSVDLPIEFAAVARDSQSQAVESSYAPRSLDVAISQQPSAAIDIAATSPSRATAQADGILGEAPLSRKRNREAELAESQIQGQSCKPQQAPTFQEKRTASAIRHLLLLKASQAGATGMVILPGPLEQLSEQDPDAEGRQDAAKFVHNPYFQEWLKSLQRQNQ</sequence>
<organism evidence="2 3">
    <name type="scientific">Orbilia blumenaviensis</name>
    <dbReference type="NCBI Taxonomy" id="1796055"/>
    <lineage>
        <taxon>Eukaryota</taxon>
        <taxon>Fungi</taxon>
        <taxon>Dikarya</taxon>
        <taxon>Ascomycota</taxon>
        <taxon>Pezizomycotina</taxon>
        <taxon>Orbiliomycetes</taxon>
        <taxon>Orbiliales</taxon>
        <taxon>Orbiliaceae</taxon>
        <taxon>Orbilia</taxon>
    </lineage>
</organism>
<dbReference type="EMBL" id="JAVHNS010000007">
    <property type="protein sequence ID" value="KAK6349249.1"/>
    <property type="molecule type" value="Genomic_DNA"/>
</dbReference>
<gene>
    <name evidence="2" type="ORF">TWF730_010000</name>
</gene>
<feature type="compositionally biased region" description="Acidic residues" evidence="1">
    <location>
        <begin position="75"/>
        <end position="87"/>
    </location>
</feature>
<evidence type="ECO:0000313" key="2">
    <source>
        <dbReference type="EMBL" id="KAK6349249.1"/>
    </source>
</evidence>
<feature type="compositionally biased region" description="Basic and acidic residues" evidence="1">
    <location>
        <begin position="150"/>
        <end position="160"/>
    </location>
</feature>
<proteinExistence type="predicted"/>
<dbReference type="Proteomes" id="UP001373714">
    <property type="component" value="Unassembled WGS sequence"/>
</dbReference>
<accession>A0AAV9UVW7</accession>
<name>A0AAV9UVW7_9PEZI</name>
<comment type="caution">
    <text evidence="2">The sequence shown here is derived from an EMBL/GenBank/DDBJ whole genome shotgun (WGS) entry which is preliminary data.</text>
</comment>
<protein>
    <submittedName>
        <fullName evidence="2">Uncharacterized protein</fullName>
    </submittedName>
</protein>
<feature type="region of interest" description="Disordered" evidence="1">
    <location>
        <begin position="137"/>
        <end position="160"/>
    </location>
</feature>
<feature type="region of interest" description="Disordered" evidence="1">
    <location>
        <begin position="71"/>
        <end position="96"/>
    </location>
</feature>
<keyword evidence="3" id="KW-1185">Reference proteome</keyword>
<feature type="region of interest" description="Disordered" evidence="1">
    <location>
        <begin position="1"/>
        <end position="30"/>
    </location>
</feature>
<evidence type="ECO:0000313" key="3">
    <source>
        <dbReference type="Proteomes" id="UP001373714"/>
    </source>
</evidence>
<evidence type="ECO:0000256" key="1">
    <source>
        <dbReference type="SAM" id="MobiDB-lite"/>
    </source>
</evidence>
<reference evidence="2 3" key="1">
    <citation type="submission" date="2019-10" db="EMBL/GenBank/DDBJ databases">
        <authorList>
            <person name="Palmer J.M."/>
        </authorList>
    </citation>
    <scope>NUCLEOTIDE SEQUENCE [LARGE SCALE GENOMIC DNA]</scope>
    <source>
        <strain evidence="2 3">TWF730</strain>
    </source>
</reference>
<dbReference type="AlphaFoldDB" id="A0AAV9UVW7"/>